<feature type="binding site" evidence="10">
    <location>
        <position position="146"/>
    </location>
    <ligand>
        <name>glyoxylate</name>
        <dbReference type="ChEBI" id="CHEBI:36655"/>
    </ligand>
</feature>
<evidence type="ECO:0000256" key="7">
    <source>
        <dbReference type="ARBA" id="ARBA00029513"/>
    </source>
</evidence>
<keyword evidence="3 10" id="KW-0285">Flavoprotein</keyword>
<dbReference type="Proteomes" id="UP000216316">
    <property type="component" value="Unassembled WGS sequence"/>
</dbReference>
<feature type="binding site" evidence="10">
    <location>
        <position position="181"/>
    </location>
    <ligand>
        <name>glyoxylate</name>
        <dbReference type="ChEBI" id="CHEBI:36655"/>
    </ligand>
</feature>
<protein>
    <recommendedName>
        <fullName evidence="7">L-lactate oxidase</fullName>
    </recommendedName>
</protein>
<feature type="binding site" evidence="10">
    <location>
        <position position="241"/>
    </location>
    <ligand>
        <name>FMN</name>
        <dbReference type="ChEBI" id="CHEBI:58210"/>
    </ligand>
</feature>
<feature type="binding site" evidence="10">
    <location>
        <position position="263"/>
    </location>
    <ligand>
        <name>glyoxylate</name>
        <dbReference type="ChEBI" id="CHEBI:36655"/>
    </ligand>
</feature>
<dbReference type="InterPro" id="IPR012133">
    <property type="entry name" value="Alpha-hydoxy_acid_DH_FMN"/>
</dbReference>
<reference evidence="13 14" key="1">
    <citation type="submission" date="2017-04" db="EMBL/GenBank/DDBJ databases">
        <authorList>
            <person name="Afonso C.L."/>
            <person name="Miller P.J."/>
            <person name="Scott M.A."/>
            <person name="Spackman E."/>
            <person name="Goraichik I."/>
            <person name="Dimitrov K.M."/>
            <person name="Suarez D.L."/>
            <person name="Swayne D.E."/>
        </authorList>
    </citation>
    <scope>NUCLEOTIDE SEQUENCE [LARGE SCALE GENOMIC DNA]</scope>
    <source>
        <strain evidence="13 14">609q</strain>
    </source>
</reference>
<evidence type="ECO:0000256" key="6">
    <source>
        <dbReference type="ARBA" id="ARBA00024042"/>
    </source>
</evidence>
<dbReference type="Gene3D" id="3.20.20.70">
    <property type="entry name" value="Aldolase class I"/>
    <property type="match status" value="1"/>
</dbReference>
<comment type="catalytic activity">
    <reaction evidence="8">
        <text>(S)-lactate + O2 = pyruvate + H2O2</text>
        <dbReference type="Rhea" id="RHEA:55868"/>
        <dbReference type="ChEBI" id="CHEBI:15361"/>
        <dbReference type="ChEBI" id="CHEBI:15379"/>
        <dbReference type="ChEBI" id="CHEBI:16240"/>
        <dbReference type="ChEBI" id="CHEBI:16651"/>
    </reaction>
    <physiologicalReaction direction="left-to-right" evidence="8">
        <dbReference type="Rhea" id="RHEA:55869"/>
    </physiologicalReaction>
</comment>
<organism evidence="13 14">
    <name type="scientific">Lactobacillus taiwanensis</name>
    <dbReference type="NCBI Taxonomy" id="508451"/>
    <lineage>
        <taxon>Bacteria</taxon>
        <taxon>Bacillati</taxon>
        <taxon>Bacillota</taxon>
        <taxon>Bacilli</taxon>
        <taxon>Lactobacillales</taxon>
        <taxon>Lactobacillaceae</taxon>
        <taxon>Lactobacillus</taxon>
    </lineage>
</organism>
<feature type="binding site" evidence="10">
    <location>
        <position position="122"/>
    </location>
    <ligand>
        <name>FMN</name>
        <dbReference type="ChEBI" id="CHEBI:58210"/>
    </ligand>
</feature>
<evidence type="ECO:0000256" key="4">
    <source>
        <dbReference type="ARBA" id="ARBA00022643"/>
    </source>
</evidence>
<evidence type="ECO:0000256" key="3">
    <source>
        <dbReference type="ARBA" id="ARBA00022630"/>
    </source>
</evidence>
<feature type="binding site" evidence="10">
    <location>
        <position position="40"/>
    </location>
    <ligand>
        <name>glyoxylate</name>
        <dbReference type="ChEBI" id="CHEBI:36655"/>
    </ligand>
</feature>
<dbReference type="PIRSF" id="PIRSF000138">
    <property type="entry name" value="Al-hdrx_acd_dh"/>
    <property type="match status" value="1"/>
</dbReference>
<dbReference type="Proteomes" id="UP000215828">
    <property type="component" value="Unassembled WGS sequence"/>
</dbReference>
<dbReference type="GO" id="GO:0005737">
    <property type="term" value="C:cytoplasm"/>
    <property type="evidence" value="ECO:0007669"/>
    <property type="project" value="UniProtKB-ARBA"/>
</dbReference>
<dbReference type="FunFam" id="3.20.20.70:FF:000056">
    <property type="entry name" value="hydroxyacid oxidase 2"/>
    <property type="match status" value="1"/>
</dbReference>
<reference evidence="14 15" key="3">
    <citation type="submission" date="2017-09" db="EMBL/GenBank/DDBJ databases">
        <title>Tripartite evolution among Lactobacillus johnsonii, Lactobacillus taiwanensis, Lactobacillus reuteri and their rodent host.</title>
        <authorList>
            <person name="Wang T."/>
            <person name="Knowles S."/>
            <person name="Cheng C."/>
        </authorList>
    </citation>
    <scope>NUCLEOTIDE SEQUENCE [LARGE SCALE GENOMIC DNA]</scope>
    <source>
        <strain evidence="13 14">609q</strain>
        <strain evidence="12 15">609u</strain>
    </source>
</reference>
<dbReference type="AlphaFoldDB" id="A0A256LFR4"/>
<dbReference type="PROSITE" id="PS51349">
    <property type="entry name" value="FMN_HYDROXY_ACID_DH_2"/>
    <property type="match status" value="1"/>
</dbReference>
<sequence>MTTYYKGFPQSTREEKLHMVNLNELENEAKYVIPEAAYYYIASGAENEWTWRNNTQAFNHFQIVPRALTGMQDPELNTEFLGMKLKTPVMICPIACHGIANAEAEIDTAKGAKAAGSLFGMSTYANKSVQEVQAAVGDSPRYMQLYLSKNWDFNKMVIEESVKAGFTGFFLTVDALVSGYREANLRTNFTYPVPLAFFNEWNGGKGEGQSVAQMYASSAQNIGPDDIRKIKKIADVPVIVKGIECAEDAMLAIGAGADGIVVSNHGGREVDGAPATIDVLPEIAKAVKSYDHRVPIILDGGVRRGSHVFKALALGADLVGIGRPFLYGLALGGAQGVQSVIEQLNKELLIDMQLTGCKTIEDIKHAKIDHIDYTADWGISSTSKSVMKPYPVTKENQLTGEAADAVSGASRH</sequence>
<evidence type="ECO:0000256" key="8">
    <source>
        <dbReference type="ARBA" id="ARBA00048754"/>
    </source>
</evidence>
<evidence type="ECO:0000256" key="5">
    <source>
        <dbReference type="ARBA" id="ARBA00023002"/>
    </source>
</evidence>
<accession>A0A256LFR4</accession>
<keyword evidence="4 10" id="KW-0288">FMN</keyword>
<keyword evidence="15" id="KW-1185">Reference proteome</keyword>
<proteinExistence type="inferred from homology"/>
<evidence type="ECO:0000313" key="12">
    <source>
        <dbReference type="EMBL" id="OYR87943.1"/>
    </source>
</evidence>
<name>A0A256LFR4_9LACO</name>
<dbReference type="EMBL" id="NGNV01000022">
    <property type="protein sequence ID" value="OYR87943.1"/>
    <property type="molecule type" value="Genomic_DNA"/>
</dbReference>
<feature type="binding site" evidence="10">
    <location>
        <begin position="322"/>
        <end position="323"/>
    </location>
    <ligand>
        <name>FMN</name>
        <dbReference type="ChEBI" id="CHEBI:58210"/>
    </ligand>
</feature>
<feature type="binding site" evidence="10">
    <location>
        <position position="172"/>
    </location>
    <ligand>
        <name>FMN</name>
        <dbReference type="ChEBI" id="CHEBI:58210"/>
    </ligand>
</feature>
<feature type="binding site" evidence="10">
    <location>
        <position position="144"/>
    </location>
    <ligand>
        <name>FMN</name>
        <dbReference type="ChEBI" id="CHEBI:58210"/>
    </ligand>
</feature>
<comment type="caution">
    <text evidence="13">The sequence shown here is derived from an EMBL/GenBank/DDBJ whole genome shotgun (WGS) entry which is preliminary data.</text>
</comment>
<evidence type="ECO:0000259" key="11">
    <source>
        <dbReference type="PROSITE" id="PS51349"/>
    </source>
</evidence>
<evidence type="ECO:0000256" key="10">
    <source>
        <dbReference type="PIRSR" id="PIRSR000138-2"/>
    </source>
</evidence>
<feature type="binding site" evidence="10">
    <location>
        <position position="265"/>
    </location>
    <ligand>
        <name>glyoxylate</name>
        <dbReference type="ChEBI" id="CHEBI:36655"/>
    </ligand>
</feature>
<dbReference type="InterPro" id="IPR037396">
    <property type="entry name" value="FMN_HAD"/>
</dbReference>
<dbReference type="RefSeq" id="WP_094496611.1">
    <property type="nucleotide sequence ID" value="NZ_CAMTQP010000002.1"/>
</dbReference>
<dbReference type="PANTHER" id="PTHR10578:SF107">
    <property type="entry name" value="2-HYDROXYACID OXIDASE 1"/>
    <property type="match status" value="1"/>
</dbReference>
<feature type="binding site" evidence="10">
    <location>
        <begin position="93"/>
        <end position="95"/>
    </location>
    <ligand>
        <name>FMN</name>
        <dbReference type="ChEBI" id="CHEBI:58210"/>
    </ligand>
</feature>
<keyword evidence="5" id="KW-0560">Oxidoreductase</keyword>
<dbReference type="InterPro" id="IPR000262">
    <property type="entry name" value="FMN-dep_DH"/>
</dbReference>
<dbReference type="EMBL" id="NGNX01000022">
    <property type="protein sequence ID" value="OYR91417.1"/>
    <property type="molecule type" value="Genomic_DNA"/>
</dbReference>
<dbReference type="GO" id="GO:0010181">
    <property type="term" value="F:FMN binding"/>
    <property type="evidence" value="ECO:0007669"/>
    <property type="project" value="InterPro"/>
</dbReference>
<comment type="subunit">
    <text evidence="2">Homotetramer.</text>
</comment>
<evidence type="ECO:0000256" key="1">
    <source>
        <dbReference type="ARBA" id="ARBA00001917"/>
    </source>
</evidence>
<feature type="domain" description="FMN hydroxy acid dehydrogenase" evidence="11">
    <location>
        <begin position="14"/>
        <end position="373"/>
    </location>
</feature>
<evidence type="ECO:0000313" key="15">
    <source>
        <dbReference type="Proteomes" id="UP000216316"/>
    </source>
</evidence>
<dbReference type="InterPro" id="IPR013785">
    <property type="entry name" value="Aldolase_TIM"/>
</dbReference>
<feature type="active site" description="Proton acceptor" evidence="9">
    <location>
        <position position="265"/>
    </location>
</feature>
<dbReference type="Pfam" id="PF01070">
    <property type="entry name" value="FMN_dh"/>
    <property type="match status" value="1"/>
</dbReference>
<comment type="cofactor">
    <cofactor evidence="1">
        <name>FMN</name>
        <dbReference type="ChEBI" id="CHEBI:58210"/>
    </cofactor>
</comment>
<dbReference type="PANTHER" id="PTHR10578">
    <property type="entry name" value="S -2-HYDROXY-ACID OXIDASE-RELATED"/>
    <property type="match status" value="1"/>
</dbReference>
<evidence type="ECO:0000256" key="9">
    <source>
        <dbReference type="PIRSR" id="PIRSR000138-1"/>
    </source>
</evidence>
<evidence type="ECO:0000313" key="13">
    <source>
        <dbReference type="EMBL" id="OYR91417.1"/>
    </source>
</evidence>
<gene>
    <name evidence="12" type="ORF">CBF53_05310</name>
    <name evidence="13" type="ORF">CBF70_06005</name>
</gene>
<dbReference type="SUPFAM" id="SSF51395">
    <property type="entry name" value="FMN-linked oxidoreductases"/>
    <property type="match status" value="1"/>
</dbReference>
<feature type="binding site" evidence="10">
    <location>
        <begin position="299"/>
        <end position="303"/>
    </location>
    <ligand>
        <name>FMN</name>
        <dbReference type="ChEBI" id="CHEBI:58210"/>
    </ligand>
</feature>
<dbReference type="GO" id="GO:0016491">
    <property type="term" value="F:oxidoreductase activity"/>
    <property type="evidence" value="ECO:0007669"/>
    <property type="project" value="UniProtKB-KW"/>
</dbReference>
<evidence type="ECO:0000256" key="2">
    <source>
        <dbReference type="ARBA" id="ARBA00011881"/>
    </source>
</evidence>
<feature type="binding site" evidence="10">
    <location>
        <position position="268"/>
    </location>
    <ligand>
        <name>glyoxylate</name>
        <dbReference type="ChEBI" id="CHEBI:36655"/>
    </ligand>
</feature>
<evidence type="ECO:0000313" key="14">
    <source>
        <dbReference type="Proteomes" id="UP000215828"/>
    </source>
</evidence>
<comment type="similarity">
    <text evidence="6">Belongs to the FMN-dependent alpha-hydroxy acid dehydrogenase family.</text>
</comment>
<reference evidence="12" key="2">
    <citation type="submission" date="2017-05" db="EMBL/GenBank/DDBJ databases">
        <authorList>
            <person name="Lin X.B."/>
            <person name="Stothard P."/>
            <person name="Tasseva G."/>
            <person name="Walter J."/>
        </authorList>
    </citation>
    <scope>NUCLEOTIDE SEQUENCE</scope>
    <source>
        <strain evidence="12">609u</strain>
    </source>
</reference>